<gene>
    <name evidence="7" type="ORF">BDW59DRAFT_159060</name>
</gene>
<proteinExistence type="predicted"/>
<keyword evidence="3" id="KW-0843">Virulence</keyword>
<dbReference type="PANTHER" id="PTHR34997">
    <property type="entry name" value="AM15"/>
    <property type="match status" value="1"/>
</dbReference>
<evidence type="ECO:0000313" key="7">
    <source>
        <dbReference type="EMBL" id="KAL2829472.1"/>
    </source>
</evidence>
<evidence type="ECO:0000256" key="4">
    <source>
        <dbReference type="SAM" id="MobiDB-lite"/>
    </source>
</evidence>
<sequence length="518" mass="54686">MHTRCTTTHTLLGLLTISACGAFAAVPGNSKHRRDETPNFPYDPDTTSYCSWWWDDDGSIPCSDMPTVWGITLEDFVRWNPSITASCGNFLPDHSYCVEAFGEPEPTSTTATTTTTAGPPGETQPGQIETCNRWDLVQSGDSCDTYTAKYPDVTLADLIAWNSEIGAQCQYLWVGYYICTGVIGFTPTVTTTTTTTTATATSTNGITTPTPTQPGMVSNCDSFHFVESGDSCATIASSNGISQAQFLEWNSGVGAGCSSLWLGYYVCVSTLGIDNPTSTITTATSTATNGVTTPTPIRPGMVGNCDAFHMVVDGDGCTAIAQRYGISMAQFAAYNPEVKADCSGLWLGYYVCVSIIGVGPTSTITTTTTTSTNGISAPTPTRPGMVSNCDAFYKVESGDECAAIASSHGITVNQLYTWNTQIGTGCSGLWAEYYICVSVIGVNPTSTTTTGNGISTPTPTQAGMTGSCRRFHLVVSGDTCESIAQDAGITLARFYSWNSGVGSSCGSLWLGYYVCTLV</sequence>
<reference evidence="7 8" key="1">
    <citation type="submission" date="2024-07" db="EMBL/GenBank/DDBJ databases">
        <title>Section-level genome sequencing and comparative genomics of Aspergillus sections Usti and Cavernicolus.</title>
        <authorList>
            <consortium name="Lawrence Berkeley National Laboratory"/>
            <person name="Nybo J.L."/>
            <person name="Vesth T.C."/>
            <person name="Theobald S."/>
            <person name="Frisvad J.C."/>
            <person name="Larsen T.O."/>
            <person name="Kjaerboelling I."/>
            <person name="Rothschild-Mancinelli K."/>
            <person name="Lyhne E.K."/>
            <person name="Kogle M.E."/>
            <person name="Barry K."/>
            <person name="Clum A."/>
            <person name="Na H."/>
            <person name="Ledsgaard L."/>
            <person name="Lin J."/>
            <person name="Lipzen A."/>
            <person name="Kuo A."/>
            <person name="Riley R."/>
            <person name="Mondo S."/>
            <person name="LaButti K."/>
            <person name="Haridas S."/>
            <person name="Pangalinan J."/>
            <person name="Salamov A.A."/>
            <person name="Simmons B.A."/>
            <person name="Magnuson J.K."/>
            <person name="Chen J."/>
            <person name="Drula E."/>
            <person name="Henrissat B."/>
            <person name="Wiebenga A."/>
            <person name="Lubbers R.J."/>
            <person name="Gomes A.C."/>
            <person name="Makela M.R."/>
            <person name="Stajich J."/>
            <person name="Grigoriev I.V."/>
            <person name="Mortensen U.H."/>
            <person name="De vries R.P."/>
            <person name="Baker S.E."/>
            <person name="Andersen M.R."/>
        </authorList>
    </citation>
    <scope>NUCLEOTIDE SEQUENCE [LARGE SCALE GENOMIC DNA]</scope>
    <source>
        <strain evidence="7 8">CBS 600.67</strain>
    </source>
</reference>
<dbReference type="Proteomes" id="UP001610335">
    <property type="component" value="Unassembled WGS sequence"/>
</dbReference>
<dbReference type="SUPFAM" id="SSF54106">
    <property type="entry name" value="LysM domain"/>
    <property type="match status" value="5"/>
</dbReference>
<evidence type="ECO:0000256" key="5">
    <source>
        <dbReference type="SAM" id="SignalP"/>
    </source>
</evidence>
<dbReference type="InterPro" id="IPR036779">
    <property type="entry name" value="LysM_dom_sf"/>
</dbReference>
<dbReference type="PROSITE" id="PS51782">
    <property type="entry name" value="LYSM"/>
    <property type="match status" value="5"/>
</dbReference>
<evidence type="ECO:0000259" key="6">
    <source>
        <dbReference type="PROSITE" id="PS51782"/>
    </source>
</evidence>
<dbReference type="CDD" id="cd00118">
    <property type="entry name" value="LysM"/>
    <property type="match status" value="5"/>
</dbReference>
<evidence type="ECO:0000256" key="2">
    <source>
        <dbReference type="ARBA" id="ARBA00022729"/>
    </source>
</evidence>
<keyword evidence="8" id="KW-1185">Reference proteome</keyword>
<feature type="region of interest" description="Disordered" evidence="4">
    <location>
        <begin position="104"/>
        <end position="126"/>
    </location>
</feature>
<dbReference type="Pfam" id="PF01476">
    <property type="entry name" value="LysM"/>
    <property type="match status" value="5"/>
</dbReference>
<keyword evidence="2 5" id="KW-0732">Signal</keyword>
<feature type="domain" description="LysM" evidence="6">
    <location>
        <begin position="391"/>
        <end position="437"/>
    </location>
</feature>
<feature type="domain" description="LysM" evidence="6">
    <location>
        <begin position="222"/>
        <end position="268"/>
    </location>
</feature>
<organism evidence="7 8">
    <name type="scientific">Aspergillus cavernicola</name>
    <dbReference type="NCBI Taxonomy" id="176166"/>
    <lineage>
        <taxon>Eukaryota</taxon>
        <taxon>Fungi</taxon>
        <taxon>Dikarya</taxon>
        <taxon>Ascomycota</taxon>
        <taxon>Pezizomycotina</taxon>
        <taxon>Eurotiomycetes</taxon>
        <taxon>Eurotiomycetidae</taxon>
        <taxon>Eurotiales</taxon>
        <taxon>Aspergillaceae</taxon>
        <taxon>Aspergillus</taxon>
        <taxon>Aspergillus subgen. Nidulantes</taxon>
    </lineage>
</organism>
<dbReference type="InterPro" id="IPR018392">
    <property type="entry name" value="LysM"/>
</dbReference>
<feature type="domain" description="LysM" evidence="6">
    <location>
        <begin position="307"/>
        <end position="353"/>
    </location>
</feature>
<evidence type="ECO:0000313" key="8">
    <source>
        <dbReference type="Proteomes" id="UP001610335"/>
    </source>
</evidence>
<accession>A0ABR4IPB4</accession>
<evidence type="ECO:0000256" key="3">
    <source>
        <dbReference type="ARBA" id="ARBA00023026"/>
    </source>
</evidence>
<dbReference type="Gene3D" id="3.10.350.10">
    <property type="entry name" value="LysM domain"/>
    <property type="match status" value="6"/>
</dbReference>
<feature type="domain" description="LysM" evidence="6">
    <location>
        <begin position="133"/>
        <end position="180"/>
    </location>
</feature>
<dbReference type="PANTHER" id="PTHR34997:SF2">
    <property type="entry name" value="LYSM DOMAIN-CONTAINING PROTEIN-RELATED"/>
    <property type="match status" value="1"/>
</dbReference>
<dbReference type="InterPro" id="IPR052210">
    <property type="entry name" value="LysM1-like"/>
</dbReference>
<dbReference type="SMART" id="SM00257">
    <property type="entry name" value="LysM"/>
    <property type="match status" value="5"/>
</dbReference>
<comment type="caution">
    <text evidence="7">The sequence shown here is derived from an EMBL/GenBank/DDBJ whole genome shotgun (WGS) entry which is preliminary data.</text>
</comment>
<dbReference type="PROSITE" id="PS51257">
    <property type="entry name" value="PROKAR_LIPOPROTEIN"/>
    <property type="match status" value="1"/>
</dbReference>
<dbReference type="EMBL" id="JBFXLS010000016">
    <property type="protein sequence ID" value="KAL2829472.1"/>
    <property type="molecule type" value="Genomic_DNA"/>
</dbReference>
<feature type="chain" id="PRO_5046696098" description="LysM domain-containing protein" evidence="5">
    <location>
        <begin position="25"/>
        <end position="518"/>
    </location>
</feature>
<keyword evidence="1" id="KW-0147">Chitin-binding</keyword>
<protein>
    <recommendedName>
        <fullName evidence="6">LysM domain-containing protein</fullName>
    </recommendedName>
</protein>
<feature type="signal peptide" evidence="5">
    <location>
        <begin position="1"/>
        <end position="24"/>
    </location>
</feature>
<feature type="domain" description="LysM" evidence="6">
    <location>
        <begin position="470"/>
        <end position="516"/>
    </location>
</feature>
<evidence type="ECO:0000256" key="1">
    <source>
        <dbReference type="ARBA" id="ARBA00022669"/>
    </source>
</evidence>
<name>A0ABR4IPB4_9EURO</name>